<sequence>MNRPAALAVCTTAIGDTLLSIPALDSLGKVYDLDVLVHQHRLPLLLNQPNIRQLFSYRNNPFFRLSLAWRMRDQHYESIVVMHANDDIWRLLPKLSYDAAYNIQGWRSEALRTTAIDLPPTMHVVDKRLLMAKEAGGAPTNQTAPRIYLSEAEVAEAEKWLVDNGLGSSQKRVAIVPGAANLFKRWPARRFGLVARELLLRGVGIYCVGTGSEKELFQEIDAVARTHLPCLLDVPLRRLAAGISRADILLTNDTGPLHLGQAVGTPVLGLFGPTDPATIGPRGAMHRVLKVERTCDPCTTKRCKDPKCMRELKVEQVMELMNEMLAKSEV</sequence>
<dbReference type="GO" id="GO:0008713">
    <property type="term" value="F:ADP-heptose-lipopolysaccharide heptosyltransferase activity"/>
    <property type="evidence" value="ECO:0007669"/>
    <property type="project" value="TreeGrafter"/>
</dbReference>
<evidence type="ECO:0000313" key="3">
    <source>
        <dbReference type="EMBL" id="ADK85451.1"/>
    </source>
</evidence>
<dbReference type="CDD" id="cd03789">
    <property type="entry name" value="GT9_LPS_heptosyltransferase"/>
    <property type="match status" value="1"/>
</dbReference>
<dbReference type="GO" id="GO:0005829">
    <property type="term" value="C:cytosol"/>
    <property type="evidence" value="ECO:0007669"/>
    <property type="project" value="TreeGrafter"/>
</dbReference>
<gene>
    <name evidence="3" type="ordered locus">Deba_2086</name>
</gene>
<dbReference type="EMBL" id="CP002085">
    <property type="protein sequence ID" value="ADK85451.1"/>
    <property type="molecule type" value="Genomic_DNA"/>
</dbReference>
<dbReference type="PANTHER" id="PTHR30160">
    <property type="entry name" value="TETRAACYLDISACCHARIDE 4'-KINASE-RELATED"/>
    <property type="match status" value="1"/>
</dbReference>
<evidence type="ECO:0000256" key="1">
    <source>
        <dbReference type="ARBA" id="ARBA00022676"/>
    </source>
</evidence>
<dbReference type="RefSeq" id="WP_013258892.1">
    <property type="nucleotide sequence ID" value="NC_014365.1"/>
</dbReference>
<keyword evidence="4" id="KW-1185">Reference proteome</keyword>
<organism evidence="3 4">
    <name type="scientific">Desulfarculus baarsii (strain ATCC 33931 / DSM 2075 / LMG 7858 / VKM B-1802 / 2st14)</name>
    <dbReference type="NCBI Taxonomy" id="644282"/>
    <lineage>
        <taxon>Bacteria</taxon>
        <taxon>Pseudomonadati</taxon>
        <taxon>Thermodesulfobacteriota</taxon>
        <taxon>Desulfarculia</taxon>
        <taxon>Desulfarculales</taxon>
        <taxon>Desulfarculaceae</taxon>
        <taxon>Desulfarculus</taxon>
    </lineage>
</organism>
<dbReference type="Gene3D" id="3.40.50.2000">
    <property type="entry name" value="Glycogen Phosphorylase B"/>
    <property type="match status" value="2"/>
</dbReference>
<dbReference type="InterPro" id="IPR002201">
    <property type="entry name" value="Glyco_trans_9"/>
</dbReference>
<name>E1QID4_DESB2</name>
<dbReference type="Proteomes" id="UP000009047">
    <property type="component" value="Chromosome"/>
</dbReference>
<dbReference type="KEGG" id="dbr:Deba_2086"/>
<dbReference type="CAZy" id="GT9">
    <property type="family name" value="Glycosyltransferase Family 9"/>
</dbReference>
<dbReference type="GO" id="GO:0009244">
    <property type="term" value="P:lipopolysaccharide core region biosynthetic process"/>
    <property type="evidence" value="ECO:0007669"/>
    <property type="project" value="TreeGrafter"/>
</dbReference>
<dbReference type="eggNOG" id="COG0859">
    <property type="taxonomic scope" value="Bacteria"/>
</dbReference>
<keyword evidence="2 3" id="KW-0808">Transferase</keyword>
<accession>E1QID4</accession>
<evidence type="ECO:0000256" key="2">
    <source>
        <dbReference type="ARBA" id="ARBA00022679"/>
    </source>
</evidence>
<evidence type="ECO:0000313" key="4">
    <source>
        <dbReference type="Proteomes" id="UP000009047"/>
    </source>
</evidence>
<dbReference type="STRING" id="644282.Deba_2086"/>
<proteinExistence type="predicted"/>
<dbReference type="InterPro" id="IPR051199">
    <property type="entry name" value="LPS_LOS_Heptosyltrfase"/>
</dbReference>
<dbReference type="SUPFAM" id="SSF53756">
    <property type="entry name" value="UDP-Glycosyltransferase/glycogen phosphorylase"/>
    <property type="match status" value="1"/>
</dbReference>
<dbReference type="AlphaFoldDB" id="E1QID4"/>
<dbReference type="HOGENOM" id="CLU_038371_7_0_7"/>
<protein>
    <submittedName>
        <fullName evidence="3">Glycosyl transferase family 9</fullName>
    </submittedName>
</protein>
<dbReference type="Pfam" id="PF01075">
    <property type="entry name" value="Glyco_transf_9"/>
    <property type="match status" value="1"/>
</dbReference>
<reference evidence="3 4" key="1">
    <citation type="journal article" date="2010" name="Stand. Genomic Sci.">
        <title>Complete genome sequence of Desulfarculus baarsii type strain (2st14).</title>
        <authorList>
            <person name="Sun H."/>
            <person name="Spring S."/>
            <person name="Lapidus A."/>
            <person name="Davenport K."/>
            <person name="Del Rio T.G."/>
            <person name="Tice H."/>
            <person name="Nolan M."/>
            <person name="Copeland A."/>
            <person name="Cheng J.F."/>
            <person name="Lucas S."/>
            <person name="Tapia R."/>
            <person name="Goodwin L."/>
            <person name="Pitluck S."/>
            <person name="Ivanova N."/>
            <person name="Pagani I."/>
            <person name="Mavromatis K."/>
            <person name="Ovchinnikova G."/>
            <person name="Pati A."/>
            <person name="Chen A."/>
            <person name="Palaniappan K."/>
            <person name="Hauser L."/>
            <person name="Chang Y.J."/>
            <person name="Jeffries C.D."/>
            <person name="Detter J.C."/>
            <person name="Han C."/>
            <person name="Rohde M."/>
            <person name="Brambilla E."/>
            <person name="Goker M."/>
            <person name="Woyke T."/>
            <person name="Bristow J."/>
            <person name="Eisen J.A."/>
            <person name="Markowitz V."/>
            <person name="Hugenholtz P."/>
            <person name="Kyrpides N.C."/>
            <person name="Klenk H.P."/>
            <person name="Land M."/>
        </authorList>
    </citation>
    <scope>NUCLEOTIDE SEQUENCE [LARGE SCALE GENOMIC DNA]</scope>
    <source>
        <strain evidence="4">ATCC 33931 / DSM 2075 / LMG 7858 / VKM B-1802 / 2st14</strain>
    </source>
</reference>
<keyword evidence="1" id="KW-0328">Glycosyltransferase</keyword>